<proteinExistence type="predicted"/>
<evidence type="ECO:0000313" key="3">
    <source>
        <dbReference type="Proteomes" id="UP001363622"/>
    </source>
</evidence>
<name>A0ABR1KPW2_9PEZI</name>
<sequence length="942" mass="104119">MEIHRARFVPYPPSAINALAFSYSHSKEFVGKGVRNLRLAIGRANGNIEIWNPNNGTWVHESTLSGGKDRSVEGLAWTQEPDEEDENGYMTDGRLRLFSIGYSSTVTEWDLVTGLPLRHSSGNHSEVWSLAAQPKWKKNTKSREGDFRGQNLVAGCADGTLALLSTADNDLRFQRFLTRPTARKARVLSVIWQNREVVVAGFADSAIRVYDARNGALLRNITLGAPSLGGPREILVWTVKCLNNGDIVAGDSTGEVRFYDGRNFSQMQRISAHEADVLDIAVSKDGDTIFSGGMDKRTVAYSLSNGHHGNRKWAKIAHRRYHDHDVKTMATFESKSMSVMVSGGLDTHPIIVPIREFDTEHSRTLPALPQSPPVTSAPRARLLVSWWDREVRIWRVKKRDANSELPKLVARLALKGEENINSASISEHGSLLAVSTSSGAKVFQLSPRKNQNERGLRVRKLGTPPLAEGTGARLVQLSPNGKWLAMVTHENEICLARLTMDVGDGRWKLVPRVVELHRLHNKLDYQNSLNGHWGSYDRIISRIAMTNDVLVVSDISGCIDSWVVEGNEDLTAPEVDWPETEAAGNASSDDEDDDDGDESRPVVFYGQHWIRNPAGHLLPKLDSSALVLSFRPTDNAESQANGNPAVHPTRSNPHAHSHKLPSGDRRLLVVTAQHQIYEFDILQGRLTDWSRRNPASEFPSEFRGVRDRAMGCLWDVHDERRQRLWLYGSNWVFMFDLAADLCARPAGETAEGATNGDEETPIKKRKRGLEEDPLRKSTSGAGSKMPARELEGAGRKYRKITGADASSWVSVEKARSSPATAADGEAEDEAEQQQQEDSSTTTALAALRRGAVETNGDDADDAAQSGPQRRTHWHTFKYRPILGLVAISHPDDKAGAEVDKNGAGGKTVDARASAPLPLEVVLVERPSWDLDLPPKFVGVHER</sequence>
<dbReference type="SMART" id="SM00320">
    <property type="entry name" value="WD40"/>
    <property type="match status" value="6"/>
</dbReference>
<dbReference type="InterPro" id="IPR046351">
    <property type="entry name" value="UTP4"/>
</dbReference>
<dbReference type="InterPro" id="IPR015943">
    <property type="entry name" value="WD40/YVTN_repeat-like_dom_sf"/>
</dbReference>
<dbReference type="Pfam" id="PF00400">
    <property type="entry name" value="WD40"/>
    <property type="match status" value="1"/>
</dbReference>
<dbReference type="InterPro" id="IPR001680">
    <property type="entry name" value="WD40_rpt"/>
</dbReference>
<dbReference type="EMBL" id="JBBPHU010000004">
    <property type="protein sequence ID" value="KAK7518951.1"/>
    <property type="molecule type" value="Genomic_DNA"/>
</dbReference>
<feature type="region of interest" description="Disordered" evidence="1">
    <location>
        <begin position="571"/>
        <end position="599"/>
    </location>
</feature>
<feature type="region of interest" description="Disordered" evidence="1">
    <location>
        <begin position="634"/>
        <end position="661"/>
    </location>
</feature>
<dbReference type="InterPro" id="IPR036322">
    <property type="entry name" value="WD40_repeat_dom_sf"/>
</dbReference>
<dbReference type="PANTHER" id="PTHR44163">
    <property type="entry name" value="U3 SMALL NUCLEOLAR RNA-ASSOCIATED PROTEIN 4 HOMOLOG"/>
    <property type="match status" value="1"/>
</dbReference>
<dbReference type="Proteomes" id="UP001363622">
    <property type="component" value="Unassembled WGS sequence"/>
</dbReference>
<evidence type="ECO:0000256" key="1">
    <source>
        <dbReference type="SAM" id="MobiDB-lite"/>
    </source>
</evidence>
<reference evidence="2 3" key="1">
    <citation type="submission" date="2024-04" db="EMBL/GenBank/DDBJ databases">
        <title>Phyllosticta paracitricarpa is synonymous to the EU quarantine fungus P. citricarpa based on phylogenomic analyses.</title>
        <authorList>
            <consortium name="Lawrence Berkeley National Laboratory"/>
            <person name="Van Ingen-Buijs V.A."/>
            <person name="Van Westerhoven A.C."/>
            <person name="Haridas S."/>
            <person name="Skiadas P."/>
            <person name="Martin F."/>
            <person name="Groenewald J.Z."/>
            <person name="Crous P.W."/>
            <person name="Seidl M.F."/>
        </authorList>
    </citation>
    <scope>NUCLEOTIDE SEQUENCE [LARGE SCALE GENOMIC DNA]</scope>
    <source>
        <strain evidence="2 3">CBS 123371</strain>
    </source>
</reference>
<comment type="caution">
    <text evidence="2">The sequence shown here is derived from an EMBL/GenBank/DDBJ whole genome shotgun (WGS) entry which is preliminary data.</text>
</comment>
<accession>A0ABR1KPW2</accession>
<organism evidence="2 3">
    <name type="scientific">Phyllosticta citriasiana</name>
    <dbReference type="NCBI Taxonomy" id="595635"/>
    <lineage>
        <taxon>Eukaryota</taxon>
        <taxon>Fungi</taxon>
        <taxon>Dikarya</taxon>
        <taxon>Ascomycota</taxon>
        <taxon>Pezizomycotina</taxon>
        <taxon>Dothideomycetes</taxon>
        <taxon>Dothideomycetes incertae sedis</taxon>
        <taxon>Botryosphaeriales</taxon>
        <taxon>Phyllostictaceae</taxon>
        <taxon>Phyllosticta</taxon>
    </lineage>
</organism>
<feature type="compositionally biased region" description="Low complexity" evidence="1">
    <location>
        <begin position="832"/>
        <end position="849"/>
    </location>
</feature>
<feature type="compositionally biased region" description="Acidic residues" evidence="1">
    <location>
        <begin position="588"/>
        <end position="597"/>
    </location>
</feature>
<gene>
    <name evidence="2" type="ORF">IWZ03DRAFT_160465</name>
</gene>
<evidence type="ECO:0000313" key="2">
    <source>
        <dbReference type="EMBL" id="KAK7518951.1"/>
    </source>
</evidence>
<dbReference type="Gene3D" id="2.130.10.10">
    <property type="entry name" value="YVTN repeat-like/Quinoprotein amine dehydrogenase"/>
    <property type="match status" value="2"/>
</dbReference>
<feature type="region of interest" description="Disordered" evidence="1">
    <location>
        <begin position="748"/>
        <end position="872"/>
    </location>
</feature>
<dbReference type="SUPFAM" id="SSF50978">
    <property type="entry name" value="WD40 repeat-like"/>
    <property type="match status" value="2"/>
</dbReference>
<dbReference type="PANTHER" id="PTHR44163:SF1">
    <property type="entry name" value="U3 SMALL NUCLEOLAR RNA-ASSOCIATED PROTEIN 4 HOMOLOG"/>
    <property type="match status" value="1"/>
</dbReference>
<protein>
    <submittedName>
        <fullName evidence="2">WD40-repeat-containing domain protein</fullName>
    </submittedName>
</protein>
<keyword evidence="3" id="KW-1185">Reference proteome</keyword>